<dbReference type="Pfam" id="PF10145">
    <property type="entry name" value="PhageMin_Tail"/>
    <property type="match status" value="1"/>
</dbReference>
<proteinExistence type="predicted"/>
<dbReference type="InterPro" id="IPR010090">
    <property type="entry name" value="Phage_tape_meas"/>
</dbReference>
<sequence length="236" mass="24405">MSINVGDGVVKLIGDPTSLDRSIKGIPRKIKQAERESRGAFKGFTGGLSRIKNLAIGVGLVFGAWQAIRILKNAAKAAIEFGKQFANVATLINTQTPVGVKQLKILKQQIFELRPELGSATELTKGLYQALSAGAAPAGAVRLVGEAALFAKAGLTDTLTAVDLMTTILNAYGKSAEEAAAVSSTLFKTIELGKTTGQELAGALGRVIPVAASLNVSLPELNSALATMTKSGLSTA</sequence>
<organism evidence="2">
    <name type="scientific">marine sediment metagenome</name>
    <dbReference type="NCBI Taxonomy" id="412755"/>
    <lineage>
        <taxon>unclassified sequences</taxon>
        <taxon>metagenomes</taxon>
        <taxon>ecological metagenomes</taxon>
    </lineage>
</organism>
<dbReference type="AlphaFoldDB" id="A0A0F9KJN3"/>
<dbReference type="EMBL" id="LAZR01009055">
    <property type="protein sequence ID" value="KKM74961.1"/>
    <property type="molecule type" value="Genomic_DNA"/>
</dbReference>
<evidence type="ECO:0000313" key="2">
    <source>
        <dbReference type="EMBL" id="KKM74961.1"/>
    </source>
</evidence>
<protein>
    <recommendedName>
        <fullName evidence="1">Phage tail tape measure protein domain-containing protein</fullName>
    </recommendedName>
</protein>
<reference evidence="2" key="1">
    <citation type="journal article" date="2015" name="Nature">
        <title>Complex archaea that bridge the gap between prokaryotes and eukaryotes.</title>
        <authorList>
            <person name="Spang A."/>
            <person name="Saw J.H."/>
            <person name="Jorgensen S.L."/>
            <person name="Zaremba-Niedzwiedzka K."/>
            <person name="Martijn J."/>
            <person name="Lind A.E."/>
            <person name="van Eijk R."/>
            <person name="Schleper C."/>
            <person name="Guy L."/>
            <person name="Ettema T.J."/>
        </authorList>
    </citation>
    <scope>NUCLEOTIDE SEQUENCE</scope>
</reference>
<feature type="non-terminal residue" evidence="2">
    <location>
        <position position="236"/>
    </location>
</feature>
<evidence type="ECO:0000259" key="1">
    <source>
        <dbReference type="Pfam" id="PF10145"/>
    </source>
</evidence>
<accession>A0A0F9KJN3</accession>
<comment type="caution">
    <text evidence="2">The sequence shown here is derived from an EMBL/GenBank/DDBJ whole genome shotgun (WGS) entry which is preliminary data.</text>
</comment>
<name>A0A0F9KJN3_9ZZZZ</name>
<dbReference type="NCBIfam" id="TIGR01760">
    <property type="entry name" value="tape_meas_TP901"/>
    <property type="match status" value="1"/>
</dbReference>
<gene>
    <name evidence="2" type="ORF">LCGC14_1395000</name>
</gene>
<feature type="domain" description="Phage tail tape measure protein" evidence="1">
    <location>
        <begin position="119"/>
        <end position="234"/>
    </location>
</feature>